<dbReference type="EMBL" id="UINC01159886">
    <property type="protein sequence ID" value="SVD58220.1"/>
    <property type="molecule type" value="Genomic_DNA"/>
</dbReference>
<proteinExistence type="predicted"/>
<organism evidence="2">
    <name type="scientific">marine metagenome</name>
    <dbReference type="NCBI Taxonomy" id="408172"/>
    <lineage>
        <taxon>unclassified sequences</taxon>
        <taxon>metagenomes</taxon>
        <taxon>ecological metagenomes</taxon>
    </lineage>
</organism>
<dbReference type="Gene3D" id="3.90.1300.10">
    <property type="entry name" value="Amidase signature (AS) domain"/>
    <property type="match status" value="1"/>
</dbReference>
<dbReference type="InterPro" id="IPR000120">
    <property type="entry name" value="Amidase"/>
</dbReference>
<evidence type="ECO:0000313" key="2">
    <source>
        <dbReference type="EMBL" id="SVD58220.1"/>
    </source>
</evidence>
<dbReference type="AlphaFoldDB" id="A0A382WHW2"/>
<dbReference type="InterPro" id="IPR036928">
    <property type="entry name" value="AS_sf"/>
</dbReference>
<dbReference type="InterPro" id="IPR023631">
    <property type="entry name" value="Amidase_dom"/>
</dbReference>
<evidence type="ECO:0000259" key="1">
    <source>
        <dbReference type="Pfam" id="PF01425"/>
    </source>
</evidence>
<dbReference type="Pfam" id="PF01425">
    <property type="entry name" value="Amidase"/>
    <property type="match status" value="1"/>
</dbReference>
<dbReference type="GO" id="GO:0003824">
    <property type="term" value="F:catalytic activity"/>
    <property type="evidence" value="ECO:0007669"/>
    <property type="project" value="InterPro"/>
</dbReference>
<dbReference type="SUPFAM" id="SSF75304">
    <property type="entry name" value="Amidase signature (AS) enzymes"/>
    <property type="match status" value="1"/>
</dbReference>
<feature type="domain" description="Amidase" evidence="1">
    <location>
        <begin position="27"/>
        <end position="242"/>
    </location>
</feature>
<dbReference type="PANTHER" id="PTHR11895:SF7">
    <property type="entry name" value="GLUTAMYL-TRNA(GLN) AMIDOTRANSFERASE SUBUNIT A, MITOCHONDRIAL"/>
    <property type="match status" value="1"/>
</dbReference>
<accession>A0A382WHW2</accession>
<dbReference type="PANTHER" id="PTHR11895">
    <property type="entry name" value="TRANSAMIDASE"/>
    <property type="match status" value="1"/>
</dbReference>
<name>A0A382WHW2_9ZZZZ</name>
<protein>
    <recommendedName>
        <fullName evidence="1">Amidase domain-containing protein</fullName>
    </recommendedName>
</protein>
<sequence>MPTELLFKSITEVSTLIKGHHLSPWELNEECLAHIEKTDPLINSFTTVAFDYSRKRAKAATDEIMRGEYKGPLHGIPYTLKDVIATKDVRTTFGNPNGTDYSPQNDATVHTLLEQAGGILIGKVYSQIGRGSLPVECYNPWDLRFSPGTSSSGSGASVASGMGFVSLGTDTGGSVRHPAANCNLVGFRLSTGMISRFGVIHPSWMSDQAGPLCRTVEDCSTVSTILAGYDPNDPISLPYPVPDYK</sequence>
<reference evidence="2" key="1">
    <citation type="submission" date="2018-05" db="EMBL/GenBank/DDBJ databases">
        <authorList>
            <person name="Lanie J.A."/>
            <person name="Ng W.-L."/>
            <person name="Kazmierczak K.M."/>
            <person name="Andrzejewski T.M."/>
            <person name="Davidsen T.M."/>
            <person name="Wayne K.J."/>
            <person name="Tettelin H."/>
            <person name="Glass J.I."/>
            <person name="Rusch D."/>
            <person name="Podicherti R."/>
            <person name="Tsui H.-C.T."/>
            <person name="Winkler M.E."/>
        </authorList>
    </citation>
    <scope>NUCLEOTIDE SEQUENCE</scope>
</reference>
<feature type="non-terminal residue" evidence="2">
    <location>
        <position position="245"/>
    </location>
</feature>
<gene>
    <name evidence="2" type="ORF">METZ01_LOCUS411074</name>
</gene>